<comment type="caution">
    <text evidence="3">The sequence shown here is derived from an EMBL/GenBank/DDBJ whole genome shotgun (WGS) entry which is preliminary data.</text>
</comment>
<proteinExistence type="predicted"/>
<dbReference type="InterPro" id="IPR006059">
    <property type="entry name" value="SBP"/>
</dbReference>
<keyword evidence="2" id="KW-0732">Signal</keyword>
<dbReference type="Pfam" id="PF13416">
    <property type="entry name" value="SBP_bac_8"/>
    <property type="match status" value="1"/>
</dbReference>
<accession>A0A7X0VWK2</accession>
<dbReference type="InterPro" id="IPR050490">
    <property type="entry name" value="Bact_solute-bd_prot1"/>
</dbReference>
<name>A0A7X0VWK2_9BACL</name>
<evidence type="ECO:0000256" key="1">
    <source>
        <dbReference type="SAM" id="MobiDB-lite"/>
    </source>
</evidence>
<dbReference type="EMBL" id="JACJVO010000025">
    <property type="protein sequence ID" value="MBB6733299.1"/>
    <property type="molecule type" value="Genomic_DNA"/>
</dbReference>
<sequence>MGKKTKSLSVLLTVCAGAALLAGCSGKGNDAAGSAGSASQPAGSAAASSPAETAGGDNSPVTLSLYSDRAWYSDWTGPGAKRIEQKTGVSFTVKKPVQDDSDGKDIALMIASNSLPDVMVVDANNKMLQQLIDGNYLYSMDELIDKYAPDLRSILNEQYGPELLTNFKEKDGKTYKLISGYQTEKYLDEAKKYAGLAPVWLPQLVVRKDYYDEIGRPDTSTPEKFLDALEQMAKNHPDKIPYLGDKSQHTGDLSWFAPQFGIEPYYLDGNEVKNTIHDPKWKEMLKFGYEMAGKGLLTKESFVNTNDVTAQKVAAGDSIVWAYNSTAEDAAPPRDNPNTKFEMLQPFESYMYPTVPTGWMALVIPKSNKNPERTMKLLEYAASKEGQTDFFLGVQGKSADDFQSLADGPHFYYDSSVPNDYFPEGKPTYTKNFGDALNKDWNGTWNQVDFGEHIMLIDNWAIANTVQWNPSDEKRAAYDKLMAPKMKFFPEFNFKIDSASDLGVIDAKLKSLKEDYVTKLVFASSDANFESTFNSFEKMADQLGVAKLEAEYTRQYAELKQKLGNP</sequence>
<dbReference type="RefSeq" id="WP_185130964.1">
    <property type="nucleotide sequence ID" value="NZ_JACJVO010000025.1"/>
</dbReference>
<dbReference type="AlphaFoldDB" id="A0A7X0VWK2"/>
<feature type="signal peptide" evidence="2">
    <location>
        <begin position="1"/>
        <end position="21"/>
    </location>
</feature>
<evidence type="ECO:0000256" key="2">
    <source>
        <dbReference type="SAM" id="SignalP"/>
    </source>
</evidence>
<evidence type="ECO:0000313" key="3">
    <source>
        <dbReference type="EMBL" id="MBB6733299.1"/>
    </source>
</evidence>
<feature type="chain" id="PRO_5039263204" evidence="2">
    <location>
        <begin position="22"/>
        <end position="566"/>
    </location>
</feature>
<reference evidence="3 4" key="1">
    <citation type="submission" date="2020-08" db="EMBL/GenBank/DDBJ databases">
        <title>Cohnella phylogeny.</title>
        <authorList>
            <person name="Dunlap C."/>
        </authorList>
    </citation>
    <scope>NUCLEOTIDE SEQUENCE [LARGE SCALE GENOMIC DNA]</scope>
    <source>
        <strain evidence="3 4">CBP 2801</strain>
    </source>
</reference>
<organism evidence="3 4">
    <name type="scientific">Cohnella zeiphila</name>
    <dbReference type="NCBI Taxonomy" id="2761120"/>
    <lineage>
        <taxon>Bacteria</taxon>
        <taxon>Bacillati</taxon>
        <taxon>Bacillota</taxon>
        <taxon>Bacilli</taxon>
        <taxon>Bacillales</taxon>
        <taxon>Paenibacillaceae</taxon>
        <taxon>Cohnella</taxon>
    </lineage>
</organism>
<protein>
    <submittedName>
        <fullName evidence="3">Extracellular solute-binding protein</fullName>
    </submittedName>
</protein>
<dbReference type="Gene3D" id="3.40.190.10">
    <property type="entry name" value="Periplasmic binding protein-like II"/>
    <property type="match status" value="2"/>
</dbReference>
<feature type="region of interest" description="Disordered" evidence="1">
    <location>
        <begin position="31"/>
        <end position="59"/>
    </location>
</feature>
<dbReference type="PROSITE" id="PS51257">
    <property type="entry name" value="PROKAR_LIPOPROTEIN"/>
    <property type="match status" value="1"/>
</dbReference>
<dbReference type="PANTHER" id="PTHR43649:SF12">
    <property type="entry name" value="DIACETYLCHITOBIOSE BINDING PROTEIN DASA"/>
    <property type="match status" value="1"/>
</dbReference>
<dbReference type="Proteomes" id="UP000564644">
    <property type="component" value="Unassembled WGS sequence"/>
</dbReference>
<keyword evidence="4" id="KW-1185">Reference proteome</keyword>
<gene>
    <name evidence="3" type="ORF">H7C18_20460</name>
</gene>
<feature type="compositionally biased region" description="Low complexity" evidence="1">
    <location>
        <begin position="31"/>
        <end position="56"/>
    </location>
</feature>
<evidence type="ECO:0000313" key="4">
    <source>
        <dbReference type="Proteomes" id="UP000564644"/>
    </source>
</evidence>
<dbReference type="PANTHER" id="PTHR43649">
    <property type="entry name" value="ARABINOSE-BINDING PROTEIN-RELATED"/>
    <property type="match status" value="1"/>
</dbReference>
<dbReference type="SUPFAM" id="SSF53850">
    <property type="entry name" value="Periplasmic binding protein-like II"/>
    <property type="match status" value="1"/>
</dbReference>